<sequence>MEFHVEKARHKADKLDAKQHSHLYGHHQHQQHGQYQYAIPTPGGEYPMGGATTAGATPMTGGPTRAVAGQQVDRLDAKQQPHLYGHDQQHKDHKYPIPTPGGEYPMVGATTGGQQPHHVHHHLYQHEQYEYPIPTPGGEHLMGGNTTGRAAPMNDAMDPTRPVAGHPSTTKYL</sequence>
<dbReference type="Proteomes" id="UP001141806">
    <property type="component" value="Unassembled WGS sequence"/>
</dbReference>
<gene>
    <name evidence="2" type="ORF">NE237_025357</name>
</gene>
<dbReference type="AlphaFoldDB" id="A0A9Q0K025"/>
<evidence type="ECO:0000313" key="2">
    <source>
        <dbReference type="EMBL" id="KAJ4958246.1"/>
    </source>
</evidence>
<keyword evidence="3" id="KW-1185">Reference proteome</keyword>
<name>A0A9Q0K025_9MAGN</name>
<protein>
    <submittedName>
        <fullName evidence="2">Uncharacterized protein</fullName>
    </submittedName>
</protein>
<organism evidence="2 3">
    <name type="scientific">Protea cynaroides</name>
    <dbReference type="NCBI Taxonomy" id="273540"/>
    <lineage>
        <taxon>Eukaryota</taxon>
        <taxon>Viridiplantae</taxon>
        <taxon>Streptophyta</taxon>
        <taxon>Embryophyta</taxon>
        <taxon>Tracheophyta</taxon>
        <taxon>Spermatophyta</taxon>
        <taxon>Magnoliopsida</taxon>
        <taxon>Proteales</taxon>
        <taxon>Proteaceae</taxon>
        <taxon>Protea</taxon>
    </lineage>
</organism>
<feature type="region of interest" description="Disordered" evidence="1">
    <location>
        <begin position="147"/>
        <end position="173"/>
    </location>
</feature>
<dbReference type="EMBL" id="JAMYWD010000010">
    <property type="protein sequence ID" value="KAJ4958246.1"/>
    <property type="molecule type" value="Genomic_DNA"/>
</dbReference>
<comment type="caution">
    <text evidence="2">The sequence shown here is derived from an EMBL/GenBank/DDBJ whole genome shotgun (WGS) entry which is preliminary data.</text>
</comment>
<evidence type="ECO:0000256" key="1">
    <source>
        <dbReference type="SAM" id="MobiDB-lite"/>
    </source>
</evidence>
<feature type="region of interest" description="Disordered" evidence="1">
    <location>
        <begin position="21"/>
        <end position="65"/>
    </location>
</feature>
<feature type="compositionally biased region" description="Low complexity" evidence="1">
    <location>
        <begin position="48"/>
        <end position="64"/>
    </location>
</feature>
<reference evidence="2" key="1">
    <citation type="journal article" date="2023" name="Plant J.">
        <title>The genome of the king protea, Protea cynaroides.</title>
        <authorList>
            <person name="Chang J."/>
            <person name="Duong T.A."/>
            <person name="Schoeman C."/>
            <person name="Ma X."/>
            <person name="Roodt D."/>
            <person name="Barker N."/>
            <person name="Li Z."/>
            <person name="Van de Peer Y."/>
            <person name="Mizrachi E."/>
        </authorList>
    </citation>
    <scope>NUCLEOTIDE SEQUENCE</scope>
    <source>
        <tissue evidence="2">Young leaves</tissue>
    </source>
</reference>
<accession>A0A9Q0K025</accession>
<proteinExistence type="predicted"/>
<feature type="compositionally biased region" description="Basic residues" evidence="1">
    <location>
        <begin position="21"/>
        <end position="30"/>
    </location>
</feature>
<evidence type="ECO:0000313" key="3">
    <source>
        <dbReference type="Proteomes" id="UP001141806"/>
    </source>
</evidence>